<dbReference type="EMBL" id="UINC01039133">
    <property type="protein sequence ID" value="SVB37162.1"/>
    <property type="molecule type" value="Genomic_DNA"/>
</dbReference>
<organism evidence="5">
    <name type="scientific">marine metagenome</name>
    <dbReference type="NCBI Taxonomy" id="408172"/>
    <lineage>
        <taxon>unclassified sequences</taxon>
        <taxon>metagenomes</taxon>
        <taxon>ecological metagenomes</taxon>
    </lineage>
</organism>
<evidence type="ECO:0000256" key="1">
    <source>
        <dbReference type="ARBA" id="ARBA00022617"/>
    </source>
</evidence>
<dbReference type="SUPFAM" id="SSF46626">
    <property type="entry name" value="Cytochrome c"/>
    <property type="match status" value="1"/>
</dbReference>
<keyword evidence="1" id="KW-0349">Heme</keyword>
<sequence length="80" mass="9004">CHGSKGRGDGPVGSKFVVKAPVDLNDAYTQDQADGQLFFTLTRGRALMPFYRDALTPAERWDVINYVRKEFDDPILVNNE</sequence>
<reference evidence="5" key="1">
    <citation type="submission" date="2018-05" db="EMBL/GenBank/DDBJ databases">
        <authorList>
            <person name="Lanie J.A."/>
            <person name="Ng W.-L."/>
            <person name="Kazmierczak K.M."/>
            <person name="Andrzejewski T.M."/>
            <person name="Davidsen T.M."/>
            <person name="Wayne K.J."/>
            <person name="Tettelin H."/>
            <person name="Glass J.I."/>
            <person name="Rusch D."/>
            <person name="Podicherti R."/>
            <person name="Tsui H.-C.T."/>
            <person name="Winkler M.E."/>
        </authorList>
    </citation>
    <scope>NUCLEOTIDE SEQUENCE</scope>
</reference>
<accession>A0A382DGH9</accession>
<evidence type="ECO:0000256" key="2">
    <source>
        <dbReference type="ARBA" id="ARBA00022723"/>
    </source>
</evidence>
<keyword evidence="2" id="KW-0479">Metal-binding</keyword>
<dbReference type="Pfam" id="PF00034">
    <property type="entry name" value="Cytochrom_C"/>
    <property type="match status" value="1"/>
</dbReference>
<dbReference type="GO" id="GO:0020037">
    <property type="term" value="F:heme binding"/>
    <property type="evidence" value="ECO:0007669"/>
    <property type="project" value="InterPro"/>
</dbReference>
<feature type="non-terminal residue" evidence="5">
    <location>
        <position position="1"/>
    </location>
</feature>
<keyword evidence="3" id="KW-0408">Iron</keyword>
<proteinExistence type="predicted"/>
<dbReference type="InterPro" id="IPR036909">
    <property type="entry name" value="Cyt_c-like_dom_sf"/>
</dbReference>
<gene>
    <name evidence="5" type="ORF">METZ01_LOCUS190016</name>
</gene>
<feature type="domain" description="Cytochrome c" evidence="4">
    <location>
        <begin position="1"/>
        <end position="68"/>
    </location>
</feature>
<dbReference type="GO" id="GO:0046872">
    <property type="term" value="F:metal ion binding"/>
    <property type="evidence" value="ECO:0007669"/>
    <property type="project" value="UniProtKB-KW"/>
</dbReference>
<dbReference type="InterPro" id="IPR009056">
    <property type="entry name" value="Cyt_c-like_dom"/>
</dbReference>
<evidence type="ECO:0000259" key="4">
    <source>
        <dbReference type="Pfam" id="PF00034"/>
    </source>
</evidence>
<evidence type="ECO:0000313" key="5">
    <source>
        <dbReference type="EMBL" id="SVB37162.1"/>
    </source>
</evidence>
<dbReference type="Gene3D" id="1.10.760.10">
    <property type="entry name" value="Cytochrome c-like domain"/>
    <property type="match status" value="1"/>
</dbReference>
<dbReference type="GO" id="GO:0009055">
    <property type="term" value="F:electron transfer activity"/>
    <property type="evidence" value="ECO:0007669"/>
    <property type="project" value="InterPro"/>
</dbReference>
<protein>
    <recommendedName>
        <fullName evidence="4">Cytochrome c domain-containing protein</fullName>
    </recommendedName>
</protein>
<dbReference type="AlphaFoldDB" id="A0A382DGH9"/>
<name>A0A382DGH9_9ZZZZ</name>
<evidence type="ECO:0000256" key="3">
    <source>
        <dbReference type="ARBA" id="ARBA00023004"/>
    </source>
</evidence>